<dbReference type="InterPro" id="IPR014159">
    <property type="entry name" value="PCA_LigA"/>
</dbReference>
<reference evidence="2 3" key="1">
    <citation type="submission" date="2024-05" db="EMBL/GenBank/DDBJ databases">
        <title>Sphingomonas sp. HF-S3 16S ribosomal RNA gene Genome sequencing and assembly.</title>
        <authorList>
            <person name="Lee H."/>
        </authorList>
    </citation>
    <scope>NUCLEOTIDE SEQUENCE [LARGE SCALE GENOMIC DNA]</scope>
    <source>
        <strain evidence="2 3">HF-S3</strain>
    </source>
</reference>
<feature type="domain" description="Extradiol ring-cleavage dioxygenase LigAB LigA subunit" evidence="1">
    <location>
        <begin position="30"/>
        <end position="116"/>
    </location>
</feature>
<dbReference type="GO" id="GO:0018579">
    <property type="term" value="F:protocatechuate 4,5-dioxygenase activity"/>
    <property type="evidence" value="ECO:0007669"/>
    <property type="project" value="UniProtKB-EC"/>
</dbReference>
<comment type="caution">
    <text evidence="2">The sequence shown here is derived from an EMBL/GenBank/DDBJ whole genome shotgun (WGS) entry which is preliminary data.</text>
</comment>
<dbReference type="NCBIfam" id="NF009917">
    <property type="entry name" value="PRK13377.1"/>
    <property type="match status" value="1"/>
</dbReference>
<keyword evidence="2" id="KW-0560">Oxidoreductase</keyword>
<dbReference type="SUPFAM" id="SSF48076">
    <property type="entry name" value="LigA subunit of an aromatic-ring-opening dioxygenase LigAB"/>
    <property type="match status" value="1"/>
</dbReference>
<evidence type="ECO:0000313" key="2">
    <source>
        <dbReference type="EMBL" id="MEN3747408.1"/>
    </source>
</evidence>
<dbReference type="Pfam" id="PF07746">
    <property type="entry name" value="LigA"/>
    <property type="match status" value="1"/>
</dbReference>
<name>A0ABV0B727_9SPHN</name>
<keyword evidence="3" id="KW-1185">Reference proteome</keyword>
<dbReference type="EC" id="1.13.11.8" evidence="2"/>
<sequence>MDIAAYLEELEDIPGTHVFTARRARQGYHLNQCCMSLMHAANRDRWRADEAGYLQDWKLSDGQREALLARDYARLLELGGNIYFLAKVIASDGQSFVQGVSTMSGMTLEDYQAMMVAGGRSPEGLKSKREQAALAAVAEAAGEIANSPIASGAH</sequence>
<dbReference type="NCBIfam" id="TIGR02792">
    <property type="entry name" value="PCA_ligA"/>
    <property type="match status" value="1"/>
</dbReference>
<accession>A0ABV0B727</accession>
<dbReference type="Proteomes" id="UP001427805">
    <property type="component" value="Unassembled WGS sequence"/>
</dbReference>
<gene>
    <name evidence="2" type="primary">ligA</name>
    <name evidence="2" type="ORF">TPR58_09535</name>
</gene>
<protein>
    <submittedName>
        <fullName evidence="2">Protocatechuate 4,5-dioxygenase subunit alpha</fullName>
        <ecNumber evidence="2">1.13.11.8</ecNumber>
    </submittedName>
</protein>
<dbReference type="InterPro" id="IPR011986">
    <property type="entry name" value="Xdiol_dOase_LigA"/>
</dbReference>
<dbReference type="EMBL" id="JBDIZK010000005">
    <property type="protein sequence ID" value="MEN3747408.1"/>
    <property type="molecule type" value="Genomic_DNA"/>
</dbReference>
<organism evidence="2 3">
    <name type="scientific">Sphingomonas rustica</name>
    <dbReference type="NCBI Taxonomy" id="3103142"/>
    <lineage>
        <taxon>Bacteria</taxon>
        <taxon>Pseudomonadati</taxon>
        <taxon>Pseudomonadota</taxon>
        <taxon>Alphaproteobacteria</taxon>
        <taxon>Sphingomonadales</taxon>
        <taxon>Sphingomonadaceae</taxon>
        <taxon>Sphingomonas</taxon>
    </lineage>
</organism>
<evidence type="ECO:0000259" key="1">
    <source>
        <dbReference type="Pfam" id="PF07746"/>
    </source>
</evidence>
<dbReference type="InterPro" id="IPR036622">
    <property type="entry name" value="LigA_sf"/>
</dbReference>
<dbReference type="Gene3D" id="1.10.700.10">
    <property type="entry name" value="Dioxygenase LigAB, LigA subunit"/>
    <property type="match status" value="1"/>
</dbReference>
<evidence type="ECO:0000313" key="3">
    <source>
        <dbReference type="Proteomes" id="UP001427805"/>
    </source>
</evidence>
<dbReference type="RefSeq" id="WP_346246407.1">
    <property type="nucleotide sequence ID" value="NZ_JBDIZK010000005.1"/>
</dbReference>
<proteinExistence type="predicted"/>